<dbReference type="InterPro" id="IPR005479">
    <property type="entry name" value="CPAse_ATP-bd"/>
</dbReference>
<evidence type="ECO:0000313" key="3">
    <source>
        <dbReference type="Proteomes" id="UP000226420"/>
    </source>
</evidence>
<evidence type="ECO:0000259" key="1">
    <source>
        <dbReference type="PROSITE" id="PS00867"/>
    </source>
</evidence>
<evidence type="ECO:0000313" key="2">
    <source>
        <dbReference type="EMBL" id="SFD40191.1"/>
    </source>
</evidence>
<dbReference type="InterPro" id="IPR003806">
    <property type="entry name" value="ATP-grasp_PylC-type"/>
</dbReference>
<proteinExistence type="predicted"/>
<gene>
    <name evidence="2" type="ORF">SAMN02745723_11648</name>
</gene>
<name>A0AAJ5BIK2_9GAMM</name>
<reference evidence="2 3" key="1">
    <citation type="submission" date="2016-10" db="EMBL/GenBank/DDBJ databases">
        <authorList>
            <person name="Varghese N."/>
            <person name="Submissions S."/>
        </authorList>
    </citation>
    <scope>NUCLEOTIDE SEQUENCE [LARGE SCALE GENOMIC DNA]</scope>
    <source>
        <strain evidence="2 3">DSM 5563</strain>
    </source>
</reference>
<protein>
    <submittedName>
        <fullName evidence="2">ATP-grasp domain-containing protein</fullName>
    </submittedName>
</protein>
<dbReference type="AlphaFoldDB" id="A0AAJ5BIK2"/>
<accession>A0AAJ5BIK2</accession>
<dbReference type="Proteomes" id="UP000226420">
    <property type="component" value="Unassembled WGS sequence"/>
</dbReference>
<organism evidence="2 3">
    <name type="scientific">Pragia fontium DSM 5563 = ATCC 49100</name>
    <dbReference type="NCBI Taxonomy" id="1122977"/>
    <lineage>
        <taxon>Bacteria</taxon>
        <taxon>Pseudomonadati</taxon>
        <taxon>Pseudomonadota</taxon>
        <taxon>Gammaproteobacteria</taxon>
        <taxon>Enterobacterales</taxon>
        <taxon>Budviciaceae</taxon>
        <taxon>Pragia</taxon>
    </lineage>
</organism>
<dbReference type="GO" id="GO:0005524">
    <property type="term" value="F:ATP binding"/>
    <property type="evidence" value="ECO:0007669"/>
    <property type="project" value="InterPro"/>
</dbReference>
<dbReference type="EMBL" id="FOLW01000016">
    <property type="protein sequence ID" value="SFD40191.1"/>
    <property type="molecule type" value="Genomic_DNA"/>
</dbReference>
<dbReference type="Pfam" id="PF02655">
    <property type="entry name" value="ATP-grasp_3"/>
    <property type="match status" value="1"/>
</dbReference>
<feature type="domain" description="Carbamoyl phosphate synthase ATP-binding" evidence="1">
    <location>
        <begin position="253"/>
        <end position="260"/>
    </location>
</feature>
<comment type="caution">
    <text evidence="2">The sequence shown here is derived from an EMBL/GenBank/DDBJ whole genome shotgun (WGS) entry which is preliminary data.</text>
</comment>
<sequence length="376" mass="44055">MKHVMLSGGRSPICLVLARLWKKKGWKVSIIEHKSVTFSRFSNSVNHYHLLPDPVHHFEQFSALLLELLERERPDVLIPVNEDILHYGRLQQQIRALSIQFDVVAQPLLEQLHGKFSNIQLAQQAGIPAPHTEYLCDDNVDWQKYIVKPVYSRFGNQVIFDRQGLNQRHQGQYVKQQRINGVQICTYGFARQGKLLAYACYLTNFGLENAASLVFTPYRSQKVFEYMQRFIESHQLSGSISLDFMYDGQEYYFIECNPRLTHGAVLLGEQLPQVFMPEYIPKKILMMEKQRYGLKTIWLAKIIGKKKWRKTGKIYRHSQDMIANWHDPWPFLLMPFILGWLTLCALIKRQPLIDYLTEDIIYDADSYQSSARKKVR</sequence>
<dbReference type="GO" id="GO:0046872">
    <property type="term" value="F:metal ion binding"/>
    <property type="evidence" value="ECO:0007669"/>
    <property type="project" value="InterPro"/>
</dbReference>
<dbReference type="Gene3D" id="3.30.470.20">
    <property type="entry name" value="ATP-grasp fold, B domain"/>
    <property type="match status" value="1"/>
</dbReference>
<dbReference type="SUPFAM" id="SSF56059">
    <property type="entry name" value="Glutathione synthetase ATP-binding domain-like"/>
    <property type="match status" value="1"/>
</dbReference>
<dbReference type="PROSITE" id="PS00867">
    <property type="entry name" value="CPSASE_2"/>
    <property type="match status" value="1"/>
</dbReference>